<dbReference type="KEGG" id="tsph:KIH39_02075"/>
<dbReference type="CDD" id="cd09993">
    <property type="entry name" value="HDAC_classIV"/>
    <property type="match status" value="1"/>
</dbReference>
<dbReference type="PANTHER" id="PTHR10625">
    <property type="entry name" value="HISTONE DEACETYLASE HDAC1-RELATED"/>
    <property type="match status" value="1"/>
</dbReference>
<dbReference type="PRINTS" id="PR01270">
    <property type="entry name" value="HDASUPER"/>
</dbReference>
<protein>
    <submittedName>
        <fullName evidence="4">Histone deacetylase</fullName>
    </submittedName>
</protein>
<evidence type="ECO:0000256" key="2">
    <source>
        <dbReference type="ARBA" id="ARBA00022801"/>
    </source>
</evidence>
<evidence type="ECO:0000256" key="1">
    <source>
        <dbReference type="ARBA" id="ARBA00005947"/>
    </source>
</evidence>
<dbReference type="Pfam" id="PF00850">
    <property type="entry name" value="Hist_deacetyl"/>
    <property type="match status" value="1"/>
</dbReference>
<dbReference type="RefSeq" id="WP_213497620.1">
    <property type="nucleotide sequence ID" value="NZ_CP074694.1"/>
</dbReference>
<evidence type="ECO:0000313" key="5">
    <source>
        <dbReference type="Proteomes" id="UP000676194"/>
    </source>
</evidence>
<dbReference type="InterPro" id="IPR023801">
    <property type="entry name" value="His_deacetylse_dom"/>
</dbReference>
<keyword evidence="2" id="KW-0378">Hydrolase</keyword>
<name>A0A8E6B5W1_9BACT</name>
<evidence type="ECO:0000313" key="4">
    <source>
        <dbReference type="EMBL" id="QVL32730.1"/>
    </source>
</evidence>
<reference evidence="4" key="1">
    <citation type="submission" date="2021-05" db="EMBL/GenBank/DDBJ databases">
        <title>Complete genome sequence of the cellulolytic planctomycete Telmatocola sphagniphila SP2T and characterization of the first cellulase from planctomycetes.</title>
        <authorList>
            <person name="Rakitin A.L."/>
            <person name="Beletsky A.V."/>
            <person name="Naumoff D.G."/>
            <person name="Kulichevskaya I.S."/>
            <person name="Mardanov A.V."/>
            <person name="Ravin N.V."/>
            <person name="Dedysh S.N."/>
        </authorList>
    </citation>
    <scope>NUCLEOTIDE SEQUENCE</scope>
    <source>
        <strain evidence="4">SP2T</strain>
    </source>
</reference>
<comment type="similarity">
    <text evidence="1">Belongs to the histone deacetylase family.</text>
</comment>
<dbReference type="AlphaFoldDB" id="A0A8E6B5W1"/>
<feature type="domain" description="Histone deacetylase" evidence="3">
    <location>
        <begin position="21"/>
        <end position="314"/>
    </location>
</feature>
<proteinExistence type="inferred from homology"/>
<dbReference type="GO" id="GO:0004407">
    <property type="term" value="F:histone deacetylase activity"/>
    <property type="evidence" value="ECO:0007669"/>
    <property type="project" value="InterPro"/>
</dbReference>
<dbReference type="EMBL" id="CP074694">
    <property type="protein sequence ID" value="QVL32730.1"/>
    <property type="molecule type" value="Genomic_DNA"/>
</dbReference>
<dbReference type="Proteomes" id="UP000676194">
    <property type="component" value="Chromosome"/>
</dbReference>
<dbReference type="GO" id="GO:0040029">
    <property type="term" value="P:epigenetic regulation of gene expression"/>
    <property type="evidence" value="ECO:0007669"/>
    <property type="project" value="TreeGrafter"/>
</dbReference>
<dbReference type="GO" id="GO:0016787">
    <property type="term" value="F:hydrolase activity"/>
    <property type="evidence" value="ECO:0007669"/>
    <property type="project" value="UniProtKB-KW"/>
</dbReference>
<dbReference type="InterPro" id="IPR023696">
    <property type="entry name" value="Ureohydrolase_dom_sf"/>
</dbReference>
<organism evidence="4 5">
    <name type="scientific">Telmatocola sphagniphila</name>
    <dbReference type="NCBI Taxonomy" id="1123043"/>
    <lineage>
        <taxon>Bacteria</taxon>
        <taxon>Pseudomonadati</taxon>
        <taxon>Planctomycetota</taxon>
        <taxon>Planctomycetia</taxon>
        <taxon>Gemmatales</taxon>
        <taxon>Gemmataceae</taxon>
    </lineage>
</organism>
<dbReference type="Gene3D" id="3.40.800.20">
    <property type="entry name" value="Histone deacetylase domain"/>
    <property type="match status" value="1"/>
</dbReference>
<evidence type="ECO:0000259" key="3">
    <source>
        <dbReference type="Pfam" id="PF00850"/>
    </source>
</evidence>
<gene>
    <name evidence="4" type="ORF">KIH39_02075</name>
</gene>
<dbReference type="InterPro" id="IPR044150">
    <property type="entry name" value="HDAC_classIV"/>
</dbReference>
<keyword evidence="5" id="KW-1185">Reference proteome</keyword>
<dbReference type="PANTHER" id="PTHR10625:SF23">
    <property type="entry name" value="HISTONE DEACETYLASE 11"/>
    <property type="match status" value="1"/>
</dbReference>
<dbReference type="InterPro" id="IPR000286">
    <property type="entry name" value="HDACs"/>
</dbReference>
<dbReference type="InterPro" id="IPR037138">
    <property type="entry name" value="His_deacetylse_dom_sf"/>
</dbReference>
<sequence>MAKVVYSRHYNLGFWGFERFHAFDGKKYGRAWKELSTAFGKRLSEFHIEVDRPATFAELELVHSSDYLSSLYNSKVVAAALEMPPFRHIPNWVLRWKIMSPMLWACRGTVIAAKAALADGLAINLSGGYHHAKPNRSEGFCLFSDIAMAVKQLRHEGVLEDESIIAYVDLDAHQGNGVCYQFLNDPHFRILDIYNKQNYPFFDDTATDRIDCDLSVRSRCVGSKYLEILRTNLPKFLDDSAKSRLPSLGIYNAGTDVYFKDRFGGLRLHSQDILQRDLYVVEQFRIRGIPVVMLPSGGYSRESYRLLADSVTELLQRY</sequence>
<accession>A0A8E6B5W1</accession>
<dbReference type="SUPFAM" id="SSF52768">
    <property type="entry name" value="Arginase/deacetylase"/>
    <property type="match status" value="1"/>
</dbReference>